<gene>
    <name evidence="2" type="ORF">BRETT_001456</name>
</gene>
<feature type="compositionally biased region" description="Basic residues" evidence="1">
    <location>
        <begin position="181"/>
        <end position="194"/>
    </location>
</feature>
<feature type="compositionally biased region" description="Polar residues" evidence="1">
    <location>
        <begin position="238"/>
        <end position="247"/>
    </location>
</feature>
<organism evidence="2 3">
    <name type="scientific">Dekkera bruxellensis</name>
    <name type="common">Brettanomyces custersii</name>
    <dbReference type="NCBI Taxonomy" id="5007"/>
    <lineage>
        <taxon>Eukaryota</taxon>
        <taxon>Fungi</taxon>
        <taxon>Dikarya</taxon>
        <taxon>Ascomycota</taxon>
        <taxon>Saccharomycotina</taxon>
        <taxon>Pichiomycetes</taxon>
        <taxon>Pichiales</taxon>
        <taxon>Pichiaceae</taxon>
        <taxon>Brettanomyces</taxon>
    </lineage>
</organism>
<sequence length="247" mass="27755">MFYKTDINLNNSVNQRLPHITLPPNVPPPLEFLHKYNGSTTESQYHYLPQPYQHTSDYNSNIRTTPSSRMNNLENTMNYQKNSGNTASDRKDDQISVNSMTNANFYPTNSTVNGIAKSNNMISTQYVPSGIQGVAPQPQIQAAIQSQQPASVMAAELPTQMAVVSNIVPGMKNEVAADGKVKKRKRGRPRKHPITQKEIELKKLRSSGIKRKRGRPRLPPLETRQKSKYTRHKKKNKTGGSTENGKK</sequence>
<reference evidence="2" key="2">
    <citation type="journal article" name="BMC Genomics">
        <title>New genome assemblies reveal patterns of domestication and adaptation across Brettanomyces (Dekkera) species.</title>
        <authorList>
            <person name="Roach M.J."/>
            <person name="Borneman A.R."/>
        </authorList>
    </citation>
    <scope>NUCLEOTIDE SEQUENCE</scope>
    <source>
        <strain evidence="2">UCD 2041</strain>
    </source>
</reference>
<feature type="region of interest" description="Disordered" evidence="1">
    <location>
        <begin position="175"/>
        <end position="247"/>
    </location>
</feature>
<name>A0A871RID7_DEKBR</name>
<dbReference type="KEGG" id="bbrx:BRETT_001456"/>
<dbReference type="OrthoDB" id="10315397at2759"/>
<protein>
    <submittedName>
        <fullName evidence="2">Uncharacterized protein</fullName>
    </submittedName>
</protein>
<reference evidence="2" key="1">
    <citation type="submission" date="2020-10" db="EMBL/GenBank/DDBJ databases">
        <authorList>
            <person name="Palmer J.M."/>
        </authorList>
    </citation>
    <scope>NUCLEOTIDE SEQUENCE</scope>
    <source>
        <strain evidence="2">UCD 2041</strain>
    </source>
</reference>
<accession>A0A871RID7</accession>
<evidence type="ECO:0000256" key="1">
    <source>
        <dbReference type="SAM" id="MobiDB-lite"/>
    </source>
</evidence>
<feature type="compositionally biased region" description="Basic residues" evidence="1">
    <location>
        <begin position="204"/>
        <end position="216"/>
    </location>
</feature>
<dbReference type="GeneID" id="64573381"/>
<dbReference type="EMBL" id="CP063136">
    <property type="protein sequence ID" value="QOU21730.1"/>
    <property type="molecule type" value="Genomic_DNA"/>
</dbReference>
<dbReference type="RefSeq" id="XP_041138223.1">
    <property type="nucleotide sequence ID" value="XM_041280009.1"/>
</dbReference>
<evidence type="ECO:0000313" key="2">
    <source>
        <dbReference type="EMBL" id="QOU21730.1"/>
    </source>
</evidence>
<dbReference type="AlphaFoldDB" id="A0A871RID7"/>
<feature type="compositionally biased region" description="Basic residues" evidence="1">
    <location>
        <begin position="226"/>
        <end position="237"/>
    </location>
</feature>
<proteinExistence type="predicted"/>
<evidence type="ECO:0000313" key="3">
    <source>
        <dbReference type="Proteomes" id="UP000663131"/>
    </source>
</evidence>
<dbReference type="Proteomes" id="UP000663131">
    <property type="component" value="Chromosome 8"/>
</dbReference>